<organism evidence="6 7">
    <name type="scientific">Wickerhamiella sorbophila</name>
    <dbReference type="NCBI Taxonomy" id="45607"/>
    <lineage>
        <taxon>Eukaryota</taxon>
        <taxon>Fungi</taxon>
        <taxon>Dikarya</taxon>
        <taxon>Ascomycota</taxon>
        <taxon>Saccharomycotina</taxon>
        <taxon>Dipodascomycetes</taxon>
        <taxon>Dipodascales</taxon>
        <taxon>Trichomonascaceae</taxon>
        <taxon>Wickerhamiella</taxon>
    </lineage>
</organism>
<reference evidence="6 7" key="1">
    <citation type="submission" date="2017-04" db="EMBL/GenBank/DDBJ databases">
        <title>Genome sequencing of [Candida] sorbophila.</title>
        <authorList>
            <person name="Ahn J.O."/>
        </authorList>
    </citation>
    <scope>NUCLEOTIDE SEQUENCE [LARGE SCALE GENOMIC DNA]</scope>
    <source>
        <strain evidence="6 7">DS02</strain>
    </source>
</reference>
<dbReference type="SMART" id="SM00320">
    <property type="entry name" value="WD40"/>
    <property type="match status" value="7"/>
</dbReference>
<gene>
    <name evidence="6" type="ORF">B9G98_01600</name>
</gene>
<keyword evidence="7" id="KW-1185">Reference proteome</keyword>
<dbReference type="SUPFAM" id="SSF50978">
    <property type="entry name" value="WD40 repeat-like"/>
    <property type="match status" value="1"/>
</dbReference>
<dbReference type="InterPro" id="IPR001680">
    <property type="entry name" value="WD40_rpt"/>
</dbReference>
<keyword evidence="1 3" id="KW-0853">WD repeat</keyword>
<dbReference type="PROSITE" id="PS00678">
    <property type="entry name" value="WD_REPEATS_1"/>
    <property type="match status" value="5"/>
</dbReference>
<feature type="repeat" description="WD" evidence="3">
    <location>
        <begin position="448"/>
        <end position="487"/>
    </location>
</feature>
<dbReference type="RefSeq" id="XP_024663926.1">
    <property type="nucleotide sequence ID" value="XM_024808158.1"/>
</dbReference>
<dbReference type="AlphaFoldDB" id="A0A2T0FG73"/>
<dbReference type="CDD" id="cd00200">
    <property type="entry name" value="WD40"/>
    <property type="match status" value="1"/>
</dbReference>
<dbReference type="Pfam" id="PF12937">
    <property type="entry name" value="F-box-like"/>
    <property type="match status" value="1"/>
</dbReference>
<evidence type="ECO:0000256" key="1">
    <source>
        <dbReference type="ARBA" id="ARBA00022574"/>
    </source>
</evidence>
<feature type="repeat" description="WD" evidence="3">
    <location>
        <begin position="488"/>
        <end position="527"/>
    </location>
</feature>
<dbReference type="Gene3D" id="1.20.1280.50">
    <property type="match status" value="1"/>
</dbReference>
<dbReference type="PANTHER" id="PTHR44436">
    <property type="entry name" value="F-BOX/WD REPEAT-CONTAINING PROTEIN 2"/>
    <property type="match status" value="1"/>
</dbReference>
<dbReference type="PROSITE" id="PS50181">
    <property type="entry name" value="FBOX"/>
    <property type="match status" value="1"/>
</dbReference>
<sequence length="604" mass="66673">MDSANPFAGNSFCGRNDDHSTALSGMPISPAPSPIPSMRLLRLSDNLGSPLSSGPHTTPQDRISSISRMFRDLSDVDKIACMQELLGQCGHEVLLATNQLIDPMLRHDPFKVLPWEISLRILSYIKDPRSLAAASQVSRLWYLVLSDDTTWKHLCEVHHFRRLSAAGNEMTQSFLNLTRRASMSSLASHDEACEMQEDDDETNPMAISTTPPSLRNSQASNTSLNSYSFGQRQNSVASSLGNIVEMIYKPEASRYVKPKTYRSHFKQEYLLSNAWDTGGKLAARYVLQNSDDVIVTELLMQGGYIILALDNSKILVFSNNGRLLSSLCGHVMGVWALALHAKTLVSGGCDRDVRVWDLNTMHCTRILQGHTSTVRCLAMASPKIALSGSRDHSVRVWDVQQGTCLHVLEAHTGAVRCLKAVDEYAISASYDCTVRVWRYSTGELVHTLQGHQAQIYSLDVSGGIIASGALDFMIFLWDLRSGRCLGVLTGHVALVGQLQLRGKKLVSGSSDGAIRVWDIDKMVCLHRIIAHDNAITCLKFDDERIISGGPDGRVHMWDLATGRQIRSLGPQFTTVWGLAFSNDRLVMVGSDHSNTVFELISFVP</sequence>
<feature type="repeat" description="WD" evidence="3">
    <location>
        <begin position="327"/>
        <end position="366"/>
    </location>
</feature>
<dbReference type="PROSITE" id="PS50082">
    <property type="entry name" value="WD_REPEATS_2"/>
    <property type="match status" value="6"/>
</dbReference>
<feature type="repeat" description="WD" evidence="3">
    <location>
        <begin position="528"/>
        <end position="567"/>
    </location>
</feature>
<evidence type="ECO:0000259" key="5">
    <source>
        <dbReference type="PROSITE" id="PS50181"/>
    </source>
</evidence>
<comment type="caution">
    <text evidence="6">The sequence shown here is derived from an EMBL/GenBank/DDBJ whole genome shotgun (WGS) entry which is preliminary data.</text>
</comment>
<feature type="repeat" description="WD" evidence="3">
    <location>
        <begin position="367"/>
        <end position="407"/>
    </location>
</feature>
<feature type="compositionally biased region" description="Acidic residues" evidence="4">
    <location>
        <begin position="193"/>
        <end position="202"/>
    </location>
</feature>
<feature type="repeat" description="WD" evidence="3">
    <location>
        <begin position="408"/>
        <end position="447"/>
    </location>
</feature>
<evidence type="ECO:0000313" key="6">
    <source>
        <dbReference type="EMBL" id="PRT53980.1"/>
    </source>
</evidence>
<evidence type="ECO:0000256" key="4">
    <source>
        <dbReference type="SAM" id="MobiDB-lite"/>
    </source>
</evidence>
<feature type="domain" description="F-box" evidence="5">
    <location>
        <begin position="107"/>
        <end position="154"/>
    </location>
</feature>
<dbReference type="InterPro" id="IPR020472">
    <property type="entry name" value="WD40_PAC1"/>
</dbReference>
<dbReference type="InterPro" id="IPR015943">
    <property type="entry name" value="WD40/YVTN_repeat-like_dom_sf"/>
</dbReference>
<dbReference type="PRINTS" id="PR00320">
    <property type="entry name" value="GPROTEINBRPT"/>
</dbReference>
<dbReference type="Gene3D" id="2.130.10.10">
    <property type="entry name" value="YVTN repeat-like/Quinoprotein amine dehydrogenase"/>
    <property type="match status" value="2"/>
</dbReference>
<dbReference type="Pfam" id="PF00400">
    <property type="entry name" value="WD40"/>
    <property type="match status" value="6"/>
</dbReference>
<feature type="region of interest" description="Disordered" evidence="4">
    <location>
        <begin position="188"/>
        <end position="221"/>
    </location>
</feature>
<protein>
    <submittedName>
        <fullName evidence="6">F-box/WD repeat-containing protein 7</fullName>
    </submittedName>
</protein>
<dbReference type="PROSITE" id="PS50294">
    <property type="entry name" value="WD_REPEATS_REGION"/>
    <property type="match status" value="5"/>
</dbReference>
<dbReference type="STRING" id="45607.A0A2T0FG73"/>
<dbReference type="InterPro" id="IPR019775">
    <property type="entry name" value="WD40_repeat_CS"/>
</dbReference>
<feature type="compositionally biased region" description="Polar residues" evidence="4">
    <location>
        <begin position="205"/>
        <end position="221"/>
    </location>
</feature>
<name>A0A2T0FG73_9ASCO</name>
<dbReference type="SMART" id="SM00256">
    <property type="entry name" value="FBOX"/>
    <property type="match status" value="1"/>
</dbReference>
<proteinExistence type="predicted"/>
<keyword evidence="2" id="KW-0677">Repeat</keyword>
<evidence type="ECO:0000256" key="3">
    <source>
        <dbReference type="PROSITE-ProRule" id="PRU00221"/>
    </source>
</evidence>
<dbReference type="Proteomes" id="UP000238350">
    <property type="component" value="Unassembled WGS sequence"/>
</dbReference>
<dbReference type="GeneID" id="36515349"/>
<dbReference type="InterPro" id="IPR042627">
    <property type="entry name" value="FBXW2"/>
</dbReference>
<dbReference type="PANTHER" id="PTHR44436:SF1">
    <property type="entry name" value="F-BOX_WD REPEAT-CONTAINING PROTEIN 2"/>
    <property type="match status" value="1"/>
</dbReference>
<dbReference type="InterPro" id="IPR036322">
    <property type="entry name" value="WD40_repeat_dom_sf"/>
</dbReference>
<evidence type="ECO:0000256" key="2">
    <source>
        <dbReference type="ARBA" id="ARBA00022737"/>
    </source>
</evidence>
<dbReference type="SUPFAM" id="SSF81383">
    <property type="entry name" value="F-box domain"/>
    <property type="match status" value="1"/>
</dbReference>
<dbReference type="InterPro" id="IPR001810">
    <property type="entry name" value="F-box_dom"/>
</dbReference>
<dbReference type="OrthoDB" id="190105at2759"/>
<accession>A0A2T0FG73</accession>
<dbReference type="EMBL" id="NDIQ01000001">
    <property type="protein sequence ID" value="PRT53980.1"/>
    <property type="molecule type" value="Genomic_DNA"/>
</dbReference>
<evidence type="ECO:0000313" key="7">
    <source>
        <dbReference type="Proteomes" id="UP000238350"/>
    </source>
</evidence>
<dbReference type="InterPro" id="IPR036047">
    <property type="entry name" value="F-box-like_dom_sf"/>
</dbReference>